<dbReference type="GO" id="GO:0016987">
    <property type="term" value="F:sigma factor activity"/>
    <property type="evidence" value="ECO:0007669"/>
    <property type="project" value="UniProtKB-KW"/>
</dbReference>
<protein>
    <submittedName>
        <fullName evidence="11">RNA polymerase sigma-54 factor</fullName>
    </submittedName>
</protein>
<evidence type="ECO:0000256" key="5">
    <source>
        <dbReference type="ARBA" id="ARBA00023015"/>
    </source>
</evidence>
<evidence type="ECO:0000256" key="1">
    <source>
        <dbReference type="ARBA" id="ARBA00008798"/>
    </source>
</evidence>
<dbReference type="PANTHER" id="PTHR32248">
    <property type="entry name" value="RNA POLYMERASE SIGMA-54 FACTOR"/>
    <property type="match status" value="1"/>
</dbReference>
<evidence type="ECO:0000259" key="10">
    <source>
        <dbReference type="Pfam" id="PF04963"/>
    </source>
</evidence>
<dbReference type="GO" id="GO:0001216">
    <property type="term" value="F:DNA-binding transcription activator activity"/>
    <property type="evidence" value="ECO:0007669"/>
    <property type="project" value="InterPro"/>
</dbReference>
<dbReference type="PANTHER" id="PTHR32248:SF4">
    <property type="entry name" value="RNA POLYMERASE SIGMA-54 FACTOR"/>
    <property type="match status" value="1"/>
</dbReference>
<evidence type="ECO:0000313" key="12">
    <source>
        <dbReference type="Proteomes" id="UP000582643"/>
    </source>
</evidence>
<dbReference type="RefSeq" id="WP_184930274.1">
    <property type="nucleotide sequence ID" value="NZ_JACHJY010000002.1"/>
</dbReference>
<evidence type="ECO:0000313" key="11">
    <source>
        <dbReference type="EMBL" id="MBB4980491.1"/>
    </source>
</evidence>
<keyword evidence="2" id="KW-0240">DNA-directed RNA polymerase</keyword>
<organism evidence="11 12">
    <name type="scientific">Streptomyces nymphaeiformis</name>
    <dbReference type="NCBI Taxonomy" id="2663842"/>
    <lineage>
        <taxon>Bacteria</taxon>
        <taxon>Bacillati</taxon>
        <taxon>Actinomycetota</taxon>
        <taxon>Actinomycetes</taxon>
        <taxon>Kitasatosporales</taxon>
        <taxon>Streptomycetaceae</taxon>
        <taxon>Streptomyces</taxon>
    </lineage>
</organism>
<dbReference type="Pfam" id="PF04963">
    <property type="entry name" value="Sigma54_CBD"/>
    <property type="match status" value="1"/>
</dbReference>
<dbReference type="PRINTS" id="PR00045">
    <property type="entry name" value="SIGMA54FCT"/>
</dbReference>
<comment type="similarity">
    <text evidence="1">Belongs to the sigma-54 factor family.</text>
</comment>
<dbReference type="GO" id="GO:0000428">
    <property type="term" value="C:DNA-directed RNA polymerase complex"/>
    <property type="evidence" value="ECO:0007669"/>
    <property type="project" value="UniProtKB-KW"/>
</dbReference>
<dbReference type="InterPro" id="IPR000394">
    <property type="entry name" value="RNA_pol_sigma_54"/>
</dbReference>
<sequence length="447" mass="47320">MAAGMDLGTTPAMAPHTTPALVTFAAFLQLPALDLEARVAQELAENPALEEDPEPAACPLCGTLFGSPGLCPCLDGTAARATRQPGPGPEPPADERAAWLLAEVGAVLPAEDAPLAAYLLGSLGPRGRLDAPVEEIAAALGVTPGRARRALAALRTATPAGTGAHDLRECLLLQLDRWEERHGARVPLARAVLSRHLESLADEDGFAEAARALGVPVEEVRRVRAFVRSELRPSAEPDLTPPPAAACAPPDLVITGDHQGSYTVTLLEPLRLRLAVSPSYLAFAADSGGSGPAGERLARAQVCRAREFLARLDGRWRTLRRIAEYVMDAQRPFLDEGPAGLRPLRRREVANALGLHESTVCRAVAGRVALLPCRRTMPLAGFFGAGTDVQTALRDLVAHEARPLSDAELAGLLAEHGFPVARRTVAKYRTALGIEPRAHRAARPQAA</sequence>
<dbReference type="EMBL" id="JACHJY010000002">
    <property type="protein sequence ID" value="MBB4980491.1"/>
    <property type="molecule type" value="Genomic_DNA"/>
</dbReference>
<evidence type="ECO:0000259" key="9">
    <source>
        <dbReference type="Pfam" id="PF04552"/>
    </source>
</evidence>
<keyword evidence="12" id="KW-1185">Reference proteome</keyword>
<dbReference type="PROSITE" id="PS50044">
    <property type="entry name" value="SIGMA54_3"/>
    <property type="match status" value="1"/>
</dbReference>
<dbReference type="InterPro" id="IPR007046">
    <property type="entry name" value="RNA_pol_sigma_54_core-bd"/>
</dbReference>
<dbReference type="GO" id="GO:0016779">
    <property type="term" value="F:nucleotidyltransferase activity"/>
    <property type="evidence" value="ECO:0007669"/>
    <property type="project" value="UniProtKB-KW"/>
</dbReference>
<dbReference type="InterPro" id="IPR007634">
    <property type="entry name" value="RNA_pol_sigma_54_DNA-bd"/>
</dbReference>
<evidence type="ECO:0000256" key="4">
    <source>
        <dbReference type="ARBA" id="ARBA00022695"/>
    </source>
</evidence>
<feature type="domain" description="RNA polymerase sigma factor 54 core-binding" evidence="10">
    <location>
        <begin position="108"/>
        <end position="280"/>
    </location>
</feature>
<name>A0A7W7XAJ8_9ACTN</name>
<dbReference type="Proteomes" id="UP000582643">
    <property type="component" value="Unassembled WGS sequence"/>
</dbReference>
<keyword evidence="4" id="KW-0548">Nucleotidyltransferase</keyword>
<dbReference type="Gene3D" id="1.10.10.60">
    <property type="entry name" value="Homeodomain-like"/>
    <property type="match status" value="1"/>
</dbReference>
<dbReference type="PIRSF" id="PIRSF000774">
    <property type="entry name" value="RpoN"/>
    <property type="match status" value="1"/>
</dbReference>
<dbReference type="InterPro" id="IPR038709">
    <property type="entry name" value="RpoN_core-bd_sf"/>
</dbReference>
<dbReference type="Gene3D" id="1.10.10.1330">
    <property type="entry name" value="RNA polymerase sigma-54 factor, core-binding domain"/>
    <property type="match status" value="1"/>
</dbReference>
<keyword evidence="6" id="KW-0731">Sigma factor</keyword>
<feature type="domain" description="RNA polymerase sigma factor 54 DNA-binding" evidence="9">
    <location>
        <begin position="299"/>
        <end position="440"/>
    </location>
</feature>
<dbReference type="GO" id="GO:0006352">
    <property type="term" value="P:DNA-templated transcription initiation"/>
    <property type="evidence" value="ECO:0007669"/>
    <property type="project" value="InterPro"/>
</dbReference>
<dbReference type="PROSITE" id="PS00718">
    <property type="entry name" value="SIGMA54_2"/>
    <property type="match status" value="1"/>
</dbReference>
<dbReference type="AlphaFoldDB" id="A0A7W7XAJ8"/>
<reference evidence="11 12" key="1">
    <citation type="submission" date="2020-08" db="EMBL/GenBank/DDBJ databases">
        <title>Genomic Encyclopedia of Type Strains, Phase III (KMG-III): the genomes of soil and plant-associated and newly described type strains.</title>
        <authorList>
            <person name="Whitman W."/>
        </authorList>
    </citation>
    <scope>NUCLEOTIDE SEQUENCE [LARGE SCALE GENOMIC DNA]</scope>
    <source>
        <strain evidence="11 12">SFB5A</strain>
    </source>
</reference>
<keyword evidence="7" id="KW-0238">DNA-binding</keyword>
<evidence type="ECO:0000256" key="6">
    <source>
        <dbReference type="ARBA" id="ARBA00023082"/>
    </source>
</evidence>
<dbReference type="GO" id="GO:0003677">
    <property type="term" value="F:DNA binding"/>
    <property type="evidence" value="ECO:0007669"/>
    <property type="project" value="UniProtKB-KW"/>
</dbReference>
<keyword evidence="8" id="KW-0804">Transcription</keyword>
<proteinExistence type="inferred from homology"/>
<keyword evidence="3" id="KW-0808">Transferase</keyword>
<evidence type="ECO:0000256" key="2">
    <source>
        <dbReference type="ARBA" id="ARBA00022478"/>
    </source>
</evidence>
<accession>A0A7W7XAJ8</accession>
<gene>
    <name evidence="11" type="ORF">GGE06_001399</name>
</gene>
<evidence type="ECO:0000256" key="3">
    <source>
        <dbReference type="ARBA" id="ARBA00022679"/>
    </source>
</evidence>
<dbReference type="Pfam" id="PF00309">
    <property type="entry name" value="Sigma54_AID"/>
    <property type="match status" value="1"/>
</dbReference>
<dbReference type="Pfam" id="PF04552">
    <property type="entry name" value="Sigma54_DBD"/>
    <property type="match status" value="1"/>
</dbReference>
<comment type="caution">
    <text evidence="11">The sequence shown here is derived from an EMBL/GenBank/DDBJ whole genome shotgun (WGS) entry which is preliminary data.</text>
</comment>
<keyword evidence="5" id="KW-0805">Transcription regulation</keyword>
<evidence type="ECO:0000256" key="8">
    <source>
        <dbReference type="ARBA" id="ARBA00023163"/>
    </source>
</evidence>
<evidence type="ECO:0000256" key="7">
    <source>
        <dbReference type="ARBA" id="ARBA00023125"/>
    </source>
</evidence>